<name>A0A7G8LLT8_9CAUD</name>
<dbReference type="EMBL" id="MT723939">
    <property type="protein sequence ID" value="QNJ58210.1"/>
    <property type="molecule type" value="Genomic_DNA"/>
</dbReference>
<sequence>MSDAAFKQWMRLVDAHLLKRMGVTTRDIADRCYRDMHDDGLRPFEVVSEIMSEGIDAL</sequence>
<evidence type="ECO:0000313" key="1">
    <source>
        <dbReference type="EMBL" id="QNJ58210.1"/>
    </source>
</evidence>
<proteinExistence type="predicted"/>
<reference evidence="1 2" key="1">
    <citation type="submission" date="2020-07" db="EMBL/GenBank/DDBJ databases">
        <authorList>
            <person name="Spencer C.E."/>
            <person name="Frederick G.D."/>
            <person name="Baliraine F.N."/>
            <person name="Perez M.S."/>
            <person name="Trosen M."/>
            <person name="Garlena R.A."/>
            <person name="Russell D.A."/>
            <person name="Pope W.H."/>
            <person name="Jacobs-Sera D."/>
            <person name="Hatfull G.F."/>
        </authorList>
    </citation>
    <scope>NUCLEOTIDE SEQUENCE [LARGE SCALE GENOMIC DNA]</scope>
</reference>
<dbReference type="InterPro" id="IPR039451">
    <property type="entry name" value="DUF5419"/>
</dbReference>
<dbReference type="Proteomes" id="UP000515835">
    <property type="component" value="Segment"/>
</dbReference>
<protein>
    <submittedName>
        <fullName evidence="1">Uncharacterized protein</fullName>
    </submittedName>
</protein>
<dbReference type="Pfam" id="PF17441">
    <property type="entry name" value="DUF5419"/>
    <property type="match status" value="1"/>
</dbReference>
<accession>A0A7G8LLT8</accession>
<organism evidence="1 2">
    <name type="scientific">Mycobacterium phage Bombshell</name>
    <dbReference type="NCBI Taxonomy" id="2762403"/>
    <lineage>
        <taxon>Viruses</taxon>
        <taxon>Duplodnaviria</taxon>
        <taxon>Heunggongvirae</taxon>
        <taxon>Uroviricota</taxon>
        <taxon>Caudoviricetes</taxon>
        <taxon>Backyardiganvirus</taxon>
        <taxon>Backyardiganvirus peaches</taxon>
    </lineage>
</organism>
<gene>
    <name evidence="1" type="primary">84</name>
    <name evidence="1" type="ORF">SEA_BOMBSHELL_84</name>
</gene>
<evidence type="ECO:0000313" key="2">
    <source>
        <dbReference type="Proteomes" id="UP000515835"/>
    </source>
</evidence>